<sequence length="59" mass="6590">MVLALITVGLNRLDYKVGLLDVDITGLSIPRMFGLKGKPKQSEFGMFYLMSQKGLRLCL</sequence>
<dbReference type="Gene3D" id="3.40.50.300">
    <property type="entry name" value="P-loop containing nucleotide triphosphate hydrolases"/>
    <property type="match status" value="1"/>
</dbReference>
<dbReference type="InterPro" id="IPR033756">
    <property type="entry name" value="YlxH/NBP35"/>
</dbReference>
<dbReference type="Proteomes" id="UP000267250">
    <property type="component" value="Chromosome"/>
</dbReference>
<protein>
    <recommendedName>
        <fullName evidence="5">CobQ/CobB/MinD/ParA nucleotide binding domain-containing protein</fullName>
    </recommendedName>
</protein>
<organism evidence="3 4">
    <name type="scientific">Anoxybacter fermentans</name>
    <dbReference type="NCBI Taxonomy" id="1323375"/>
    <lineage>
        <taxon>Bacteria</taxon>
        <taxon>Bacillati</taxon>
        <taxon>Bacillota</taxon>
        <taxon>Clostridia</taxon>
        <taxon>Halanaerobiales</taxon>
        <taxon>Anoxybacter</taxon>
    </lineage>
</organism>
<dbReference type="InterPro" id="IPR027417">
    <property type="entry name" value="P-loop_NTPase"/>
</dbReference>
<accession>A0A3Q9HQT9</accession>
<gene>
    <name evidence="3" type="ORF">BBF96_07835</name>
</gene>
<dbReference type="Pfam" id="PF10609">
    <property type="entry name" value="ParA"/>
    <property type="match status" value="1"/>
</dbReference>
<dbReference type="GO" id="GO:0005524">
    <property type="term" value="F:ATP binding"/>
    <property type="evidence" value="ECO:0007669"/>
    <property type="project" value="UniProtKB-KW"/>
</dbReference>
<keyword evidence="2" id="KW-0067">ATP-binding</keyword>
<dbReference type="EMBL" id="CP016379">
    <property type="protein sequence ID" value="AZR73302.1"/>
    <property type="molecule type" value="Genomic_DNA"/>
</dbReference>
<dbReference type="KEGG" id="aft:BBF96_07835"/>
<evidence type="ECO:0000313" key="3">
    <source>
        <dbReference type="EMBL" id="AZR73302.1"/>
    </source>
</evidence>
<dbReference type="AlphaFoldDB" id="A0A3Q9HQT9"/>
<proteinExistence type="predicted"/>
<dbReference type="OrthoDB" id="9809679at2"/>
<keyword evidence="1" id="KW-0547">Nucleotide-binding</keyword>
<evidence type="ECO:0000256" key="2">
    <source>
        <dbReference type="ARBA" id="ARBA00022840"/>
    </source>
</evidence>
<evidence type="ECO:0000256" key="1">
    <source>
        <dbReference type="ARBA" id="ARBA00022741"/>
    </source>
</evidence>
<name>A0A3Q9HQT9_9FIRM</name>
<keyword evidence="4" id="KW-1185">Reference proteome</keyword>
<reference evidence="3 4" key="1">
    <citation type="submission" date="2016-07" db="EMBL/GenBank/DDBJ databases">
        <title>Genome and transcriptome analysis of iron-reducing fermentative bacteria Anoxybacter fermentans.</title>
        <authorList>
            <person name="Zeng X."/>
            <person name="Shao Z."/>
        </authorList>
    </citation>
    <scope>NUCLEOTIDE SEQUENCE [LARGE SCALE GENOMIC DNA]</scope>
    <source>
        <strain evidence="3 4">DY22613</strain>
    </source>
</reference>
<evidence type="ECO:0000313" key="4">
    <source>
        <dbReference type="Proteomes" id="UP000267250"/>
    </source>
</evidence>
<evidence type="ECO:0008006" key="5">
    <source>
        <dbReference type="Google" id="ProtNLM"/>
    </source>
</evidence>
<dbReference type="RefSeq" id="WP_127016633.1">
    <property type="nucleotide sequence ID" value="NZ_CP016379.1"/>
</dbReference>